<protein>
    <submittedName>
        <fullName evidence="1">Uncharacterized protein</fullName>
    </submittedName>
</protein>
<gene>
    <name evidence="1" type="ORF">O6H91_15G080500</name>
</gene>
<organism evidence="1 2">
    <name type="scientific">Diphasiastrum complanatum</name>
    <name type="common">Issler's clubmoss</name>
    <name type="synonym">Lycopodium complanatum</name>
    <dbReference type="NCBI Taxonomy" id="34168"/>
    <lineage>
        <taxon>Eukaryota</taxon>
        <taxon>Viridiplantae</taxon>
        <taxon>Streptophyta</taxon>
        <taxon>Embryophyta</taxon>
        <taxon>Tracheophyta</taxon>
        <taxon>Lycopodiopsida</taxon>
        <taxon>Lycopodiales</taxon>
        <taxon>Lycopodiaceae</taxon>
        <taxon>Lycopodioideae</taxon>
        <taxon>Diphasiastrum</taxon>
    </lineage>
</organism>
<name>A0ACC2BK61_DIPCM</name>
<dbReference type="Proteomes" id="UP001162992">
    <property type="component" value="Chromosome 15"/>
</dbReference>
<reference evidence="2" key="1">
    <citation type="journal article" date="2024" name="Proc. Natl. Acad. Sci. U.S.A.">
        <title>Extraordinary preservation of gene collinearity over three hundred million years revealed in homosporous lycophytes.</title>
        <authorList>
            <person name="Li C."/>
            <person name="Wickell D."/>
            <person name="Kuo L.Y."/>
            <person name="Chen X."/>
            <person name="Nie B."/>
            <person name="Liao X."/>
            <person name="Peng D."/>
            <person name="Ji J."/>
            <person name="Jenkins J."/>
            <person name="Williams M."/>
            <person name="Shu S."/>
            <person name="Plott C."/>
            <person name="Barry K."/>
            <person name="Rajasekar S."/>
            <person name="Grimwood J."/>
            <person name="Han X."/>
            <person name="Sun S."/>
            <person name="Hou Z."/>
            <person name="He W."/>
            <person name="Dai G."/>
            <person name="Sun C."/>
            <person name="Schmutz J."/>
            <person name="Leebens-Mack J.H."/>
            <person name="Li F.W."/>
            <person name="Wang L."/>
        </authorList>
    </citation>
    <scope>NUCLEOTIDE SEQUENCE [LARGE SCALE GENOMIC DNA]</scope>
    <source>
        <strain evidence="2">cv. PW_Plant_1</strain>
    </source>
</reference>
<evidence type="ECO:0000313" key="1">
    <source>
        <dbReference type="EMBL" id="KAJ7530134.1"/>
    </source>
</evidence>
<keyword evidence="2" id="KW-1185">Reference proteome</keyword>
<accession>A0ACC2BK61</accession>
<sequence>MDRMVMSLGFNKHLLMSLATARACTHVFGVCFILLSCLEALQPIIPEAVALELNLNEYSATENGSISPDHEVQLKISESADNSLVASDAECRLPTSMLASVTSTHKICTEREYNNSVGRSDNATSQVVTEKLTDNPPDTVSISSFFNGTDMIASDLVGDQDQESSSSGPELQAISSASETESEASPVLEESTNHPGVPALFIFGDSTVDVGNNNHLQTLARANMPPYGRDFDTHTPTGRFCNGRISIDYLASFLGLPLVPSLLSQNNASTMQRGVNFASAGAGILLASGTDLGQQIPFVEQINRMLQIHDELASLLGEQAASQLISQSMYYISIGSNDFIHYYIRNVSGVQEKLSPAEFSNMLVSRATKLIEDLYHNGARKIVSVGIGPLGCAPHYLFEDGSATGGCIDDLNILANTYNSALNVATEDLNRRLRDAQIIFCDVFEALQRLIQSPSDYGFETGSTACCGAGRYGGLLMCIFPQMACSDASTHVWWDEFHLTDKANLLVANSLWSDSDQTICSPMNLQQLAEL</sequence>
<dbReference type="EMBL" id="CM055106">
    <property type="protein sequence ID" value="KAJ7530134.1"/>
    <property type="molecule type" value="Genomic_DNA"/>
</dbReference>
<comment type="caution">
    <text evidence="1">The sequence shown here is derived from an EMBL/GenBank/DDBJ whole genome shotgun (WGS) entry which is preliminary data.</text>
</comment>
<proteinExistence type="predicted"/>
<evidence type="ECO:0000313" key="2">
    <source>
        <dbReference type="Proteomes" id="UP001162992"/>
    </source>
</evidence>